<name>A0A9N8PYF3_CHRIL</name>
<feature type="compositionally biased region" description="Low complexity" evidence="1">
    <location>
        <begin position="81"/>
        <end position="107"/>
    </location>
</feature>
<accession>A0A9N8PYF3</accession>
<evidence type="ECO:0000313" key="2">
    <source>
        <dbReference type="EMBL" id="CAD0199173.1"/>
    </source>
</evidence>
<organism evidence="2 3">
    <name type="scientific">Chrysodeixis includens</name>
    <name type="common">Soybean looper</name>
    <name type="synonym">Pseudoplusia includens</name>
    <dbReference type="NCBI Taxonomy" id="689277"/>
    <lineage>
        <taxon>Eukaryota</taxon>
        <taxon>Metazoa</taxon>
        <taxon>Ecdysozoa</taxon>
        <taxon>Arthropoda</taxon>
        <taxon>Hexapoda</taxon>
        <taxon>Insecta</taxon>
        <taxon>Pterygota</taxon>
        <taxon>Neoptera</taxon>
        <taxon>Endopterygota</taxon>
        <taxon>Lepidoptera</taxon>
        <taxon>Glossata</taxon>
        <taxon>Ditrysia</taxon>
        <taxon>Noctuoidea</taxon>
        <taxon>Noctuidae</taxon>
        <taxon>Plusiinae</taxon>
        <taxon>Chrysodeixis</taxon>
    </lineage>
</organism>
<keyword evidence="3" id="KW-1185">Reference proteome</keyword>
<dbReference type="EMBL" id="LR824013">
    <property type="protein sequence ID" value="CAD0199173.1"/>
    <property type="molecule type" value="Genomic_DNA"/>
</dbReference>
<feature type="region of interest" description="Disordered" evidence="1">
    <location>
        <begin position="21"/>
        <end position="116"/>
    </location>
</feature>
<dbReference type="OrthoDB" id="6819391at2759"/>
<proteinExistence type="predicted"/>
<sequence length="141" mass="14578">MRAISLQVLKASLRVRRQECCEGSGQKGGGRRAVSQGSARQEARHRWRAACSSAGARAASTGDSEPAPLSAADGGRYTCVHAPAATGHPPASASSGSGDQQLSDSQHPTTTVTNPINSASIMYTSALPAPTHMLYQTCSKL</sequence>
<feature type="compositionally biased region" description="Low complexity" evidence="1">
    <location>
        <begin position="49"/>
        <end position="60"/>
    </location>
</feature>
<reference evidence="2" key="1">
    <citation type="submission" date="2021-12" db="EMBL/GenBank/DDBJ databases">
        <authorList>
            <person name="King R."/>
        </authorList>
    </citation>
    <scope>NUCLEOTIDE SEQUENCE</scope>
</reference>
<protein>
    <submittedName>
        <fullName evidence="2">Uncharacterized protein</fullName>
    </submittedName>
</protein>
<gene>
    <name evidence="2" type="ORF">CINC_LOCUS869</name>
</gene>
<evidence type="ECO:0000313" key="3">
    <source>
        <dbReference type="Proteomes" id="UP001154114"/>
    </source>
</evidence>
<evidence type="ECO:0000256" key="1">
    <source>
        <dbReference type="SAM" id="MobiDB-lite"/>
    </source>
</evidence>
<dbReference type="AlphaFoldDB" id="A0A9N8PYF3"/>
<dbReference type="Proteomes" id="UP001154114">
    <property type="component" value="Chromosome 10"/>
</dbReference>